<proteinExistence type="predicted"/>
<dbReference type="SUPFAM" id="SSF56399">
    <property type="entry name" value="ADP-ribosylation"/>
    <property type="match status" value="1"/>
</dbReference>
<organism evidence="3 4">
    <name type="scientific">Bacillus wiedmannii</name>
    <dbReference type="NCBI Taxonomy" id="1890302"/>
    <lineage>
        <taxon>Bacteria</taxon>
        <taxon>Bacillati</taxon>
        <taxon>Bacillota</taxon>
        <taxon>Bacilli</taxon>
        <taxon>Bacillales</taxon>
        <taxon>Bacillaceae</taxon>
        <taxon>Bacillus</taxon>
        <taxon>Bacillus cereus group</taxon>
    </lineage>
</organism>
<reference evidence="3 4" key="1">
    <citation type="journal article" date="2015" name="Genome Announc.">
        <title>Next-Generation Whole-Genome Sequencing of Eight Strains of Bacillus cereus, Isolated from Food.</title>
        <authorList>
            <person name="Krawczyk A.O."/>
            <person name="de Jong A."/>
            <person name="Eijlander R.T."/>
            <person name="Berendsen E.M."/>
            <person name="Holsappel S."/>
            <person name="Wells-Bennik M.H."/>
            <person name="Kuipers O.P."/>
        </authorList>
    </citation>
    <scope>NUCLEOTIDE SEQUENCE [LARGE SCALE GENOMIC DNA]</scope>
    <source>
        <strain evidence="3 4">B4147</strain>
    </source>
</reference>
<dbReference type="GO" id="GO:0005576">
    <property type="term" value="C:extracellular region"/>
    <property type="evidence" value="ECO:0007669"/>
    <property type="project" value="InterPro"/>
</dbReference>
<dbReference type="AlphaFoldDB" id="A0A0G8BTM1"/>
<evidence type="ECO:0000256" key="1">
    <source>
        <dbReference type="SAM" id="SignalP"/>
    </source>
</evidence>
<dbReference type="PROSITE" id="PS51996">
    <property type="entry name" value="TR_MART"/>
    <property type="match status" value="1"/>
</dbReference>
<comment type="caution">
    <text evidence="3">The sequence shown here is derived from an EMBL/GenBank/DDBJ whole genome shotgun (WGS) entry which is preliminary data.</text>
</comment>
<gene>
    <name evidence="3" type="ORF">B4147_0271</name>
</gene>
<dbReference type="Gene3D" id="3.90.176.10">
    <property type="entry name" value="Toxin ADP-ribosyltransferase, Chain A, domain 1"/>
    <property type="match status" value="1"/>
</dbReference>
<dbReference type="Pfam" id="PF03496">
    <property type="entry name" value="ADPrib_exo_Tox"/>
    <property type="match status" value="1"/>
</dbReference>
<reference evidence="4" key="2">
    <citation type="submission" date="2015-04" db="EMBL/GenBank/DDBJ databases">
        <title>Draft Genome Sequences of Eight Spore-Forming Food Isolates of Bacillus cereus Genome sequencing.</title>
        <authorList>
            <person name="Krawcyk A.O."/>
            <person name="de Jong A."/>
            <person name="Eijlander R.T."/>
            <person name="Berendsen E.M."/>
            <person name="Holsappel S."/>
            <person name="Wells-Bennik M."/>
            <person name="Kuipers O.P."/>
        </authorList>
    </citation>
    <scope>NUCLEOTIDE SEQUENCE [LARGE SCALE GENOMIC DNA]</scope>
    <source>
        <strain evidence="4">B4147</strain>
    </source>
</reference>
<dbReference type="EMBL" id="LCYN01000039">
    <property type="protein sequence ID" value="KKZ90908.1"/>
    <property type="molecule type" value="Genomic_DNA"/>
</dbReference>
<dbReference type="RefSeq" id="WP_046960376.1">
    <property type="nucleotide sequence ID" value="NZ_LCYN01000039.1"/>
</dbReference>
<name>A0A0G8BTM1_9BACI</name>
<evidence type="ECO:0000259" key="2">
    <source>
        <dbReference type="Pfam" id="PF03496"/>
    </source>
</evidence>
<feature type="chain" id="PRO_5002570554" description="ADP ribosyltransferase domain-containing protein" evidence="1">
    <location>
        <begin position="28"/>
        <end position="263"/>
    </location>
</feature>
<evidence type="ECO:0000313" key="3">
    <source>
        <dbReference type="EMBL" id="KKZ90908.1"/>
    </source>
</evidence>
<keyword evidence="1" id="KW-0732">Signal</keyword>
<feature type="domain" description="ADP ribosyltransferase" evidence="2">
    <location>
        <begin position="69"/>
        <end position="261"/>
    </location>
</feature>
<evidence type="ECO:0000313" key="4">
    <source>
        <dbReference type="Proteomes" id="UP000035350"/>
    </source>
</evidence>
<accession>A0A0G8BTM1</accession>
<feature type="signal peptide" evidence="1">
    <location>
        <begin position="1"/>
        <end position="27"/>
    </location>
</feature>
<dbReference type="Proteomes" id="UP000035350">
    <property type="component" value="Unassembled WGS sequence"/>
</dbReference>
<protein>
    <recommendedName>
        <fullName evidence="2">ADP ribosyltransferase domain-containing protein</fullName>
    </recommendedName>
</protein>
<sequence>MKKQSLAIATILSLGLTVFGGTTSTFALTEPNDNVKFQSTSKYIGDIPSKPKDCNNVDKYKLCTNKEEADAWGKKQFNKWSKEEKSAIRDYTKNARPYNEFLRTHAGKLDSDPTMKKKIESLDKALNRKEAKVNDNIKVYRGDDAWIFGKGYDNSIIKNGKVDREKFKEIQKEFQGKTIIEFGYISTSILIDAGYAKTRPVMTEFKVGSGTHGAYMNSDDLTAYPGQYELLLPRNTVYKIEKIYIAIDNKTQKEQIKVDATIK</sequence>
<dbReference type="PATRIC" id="fig|1396.433.peg.1042"/>
<dbReference type="InterPro" id="IPR003540">
    <property type="entry name" value="ADP-ribosyltransferase"/>
</dbReference>